<comment type="caution">
    <text evidence="1">The sequence shown here is derived from an EMBL/GenBank/DDBJ whole genome shotgun (WGS) entry which is preliminary data.</text>
</comment>
<dbReference type="STRING" id="56857.A0A200PMR8"/>
<dbReference type="OMA" id="LAIYICE"/>
<proteinExistence type="predicted"/>
<keyword evidence="2" id="KW-1185">Reference proteome</keyword>
<dbReference type="PANTHER" id="PTHR31973">
    <property type="entry name" value="POLYPROTEIN, PUTATIVE-RELATED"/>
    <property type="match status" value="1"/>
</dbReference>
<organism evidence="1 2">
    <name type="scientific">Macleaya cordata</name>
    <name type="common">Five-seeded plume-poppy</name>
    <name type="synonym">Bocconia cordata</name>
    <dbReference type="NCBI Taxonomy" id="56857"/>
    <lineage>
        <taxon>Eukaryota</taxon>
        <taxon>Viridiplantae</taxon>
        <taxon>Streptophyta</taxon>
        <taxon>Embryophyta</taxon>
        <taxon>Tracheophyta</taxon>
        <taxon>Spermatophyta</taxon>
        <taxon>Magnoliopsida</taxon>
        <taxon>Ranunculales</taxon>
        <taxon>Papaveraceae</taxon>
        <taxon>Papaveroideae</taxon>
        <taxon>Macleaya</taxon>
    </lineage>
</organism>
<dbReference type="InParanoid" id="A0A200PMR8"/>
<name>A0A200PMR8_MACCD</name>
<sequence length="83" mass="8958">MCRQLILANPSFVASVSRDDVTKVFDGMCIALQPFIDGFIHGCRPVIGLNGCFLKGKYGGVLLTTTALDGNNSLYPLAIYICE</sequence>
<dbReference type="EMBL" id="MVGT01004424">
    <property type="protein sequence ID" value="OUZ99504.1"/>
    <property type="molecule type" value="Genomic_DNA"/>
</dbReference>
<accession>A0A200PMR8</accession>
<dbReference type="OrthoDB" id="1888602at2759"/>
<dbReference type="Proteomes" id="UP000195402">
    <property type="component" value="Unassembled WGS sequence"/>
</dbReference>
<dbReference type="PANTHER" id="PTHR31973:SF197">
    <property type="entry name" value="SWIM-TYPE DOMAIN-CONTAINING PROTEIN"/>
    <property type="match status" value="1"/>
</dbReference>
<gene>
    <name evidence="1" type="ORF">BVC80_533g3</name>
</gene>
<reference evidence="1 2" key="1">
    <citation type="journal article" date="2017" name="Mol. Plant">
        <title>The Genome of Medicinal Plant Macleaya cordata Provides New Insights into Benzylisoquinoline Alkaloids Metabolism.</title>
        <authorList>
            <person name="Liu X."/>
            <person name="Liu Y."/>
            <person name="Huang P."/>
            <person name="Ma Y."/>
            <person name="Qing Z."/>
            <person name="Tang Q."/>
            <person name="Cao H."/>
            <person name="Cheng P."/>
            <person name="Zheng Y."/>
            <person name="Yuan Z."/>
            <person name="Zhou Y."/>
            <person name="Liu J."/>
            <person name="Tang Z."/>
            <person name="Zhuo Y."/>
            <person name="Zhang Y."/>
            <person name="Yu L."/>
            <person name="Huang J."/>
            <person name="Yang P."/>
            <person name="Peng Q."/>
            <person name="Zhang J."/>
            <person name="Jiang W."/>
            <person name="Zhang Z."/>
            <person name="Lin K."/>
            <person name="Ro D.K."/>
            <person name="Chen X."/>
            <person name="Xiong X."/>
            <person name="Shang Y."/>
            <person name="Huang S."/>
            <person name="Zeng J."/>
        </authorList>
    </citation>
    <scope>NUCLEOTIDE SEQUENCE [LARGE SCALE GENOMIC DNA]</scope>
    <source>
        <strain evidence="2">cv. BLH2017</strain>
        <tissue evidence="1">Root</tissue>
    </source>
</reference>
<dbReference type="AlphaFoldDB" id="A0A200PMR8"/>
<evidence type="ECO:0000313" key="1">
    <source>
        <dbReference type="EMBL" id="OUZ99504.1"/>
    </source>
</evidence>
<evidence type="ECO:0000313" key="2">
    <source>
        <dbReference type="Proteomes" id="UP000195402"/>
    </source>
</evidence>
<protein>
    <submittedName>
        <fullName evidence="1">Uncharacterized protein</fullName>
    </submittedName>
</protein>